<name>M2QS80_9PSEU</name>
<comment type="caution">
    <text evidence="1">The sequence shown here is derived from an EMBL/GenBank/DDBJ whole genome shotgun (WGS) entry which is preliminary data.</text>
</comment>
<evidence type="ECO:0000313" key="2">
    <source>
        <dbReference type="Proteomes" id="UP000014137"/>
    </source>
</evidence>
<dbReference type="Proteomes" id="UP000014137">
    <property type="component" value="Unassembled WGS sequence"/>
</dbReference>
<gene>
    <name evidence="1" type="ORF">C791_7549</name>
</gene>
<sequence>MRSRARCAAMMPKRLVAAVLVAALVLAGGGILGSLFF</sequence>
<proteinExistence type="predicted"/>
<dbReference type="PATRIC" id="fig|1238180.3.peg.1380"/>
<accession>M2QS80</accession>
<dbReference type="EMBL" id="ANMG01000008">
    <property type="protein sequence ID" value="EMD28772.1"/>
    <property type="molecule type" value="Genomic_DNA"/>
</dbReference>
<organism evidence="1 2">
    <name type="scientific">Amycolatopsis azurea DSM 43854</name>
    <dbReference type="NCBI Taxonomy" id="1238180"/>
    <lineage>
        <taxon>Bacteria</taxon>
        <taxon>Bacillati</taxon>
        <taxon>Actinomycetota</taxon>
        <taxon>Actinomycetes</taxon>
        <taxon>Pseudonocardiales</taxon>
        <taxon>Pseudonocardiaceae</taxon>
        <taxon>Amycolatopsis</taxon>
    </lineage>
</organism>
<evidence type="ECO:0000313" key="1">
    <source>
        <dbReference type="EMBL" id="EMD28772.1"/>
    </source>
</evidence>
<protein>
    <submittedName>
        <fullName evidence="1">Uncharacterized protein</fullName>
    </submittedName>
</protein>
<reference evidence="1 2" key="1">
    <citation type="submission" date="2012-10" db="EMBL/GenBank/DDBJ databases">
        <title>Genome assembly of Amycolatopsis azurea DSM 43854.</title>
        <authorList>
            <person name="Khatri I."/>
            <person name="Kaur I."/>
            <person name="Subramanian S."/>
            <person name="Mayilraj S."/>
        </authorList>
    </citation>
    <scope>NUCLEOTIDE SEQUENCE [LARGE SCALE GENOMIC DNA]</scope>
    <source>
        <strain evidence="1 2">DSM 43854</strain>
    </source>
</reference>
<dbReference type="AlphaFoldDB" id="M2QS80"/>